<comment type="caution">
    <text evidence="1">The sequence shown here is derived from an EMBL/GenBank/DDBJ whole genome shotgun (WGS) entry which is preliminary data.</text>
</comment>
<evidence type="ECO:0000313" key="1">
    <source>
        <dbReference type="EMBL" id="KIL35025.1"/>
    </source>
</evidence>
<dbReference type="Proteomes" id="UP000054526">
    <property type="component" value="Unassembled WGS sequence"/>
</dbReference>
<sequence length="61" mass="7200">MKTQYPVEYLKSARIVSRSSFDQREKDRHYKELLAALRPHVEPNTEALAFYRDISSMIGKQ</sequence>
<dbReference type="EMBL" id="JXAL01000024">
    <property type="protein sequence ID" value="KIL35025.1"/>
    <property type="molecule type" value="Genomic_DNA"/>
</dbReference>
<evidence type="ECO:0000313" key="2">
    <source>
        <dbReference type="Proteomes" id="UP000054526"/>
    </source>
</evidence>
<protein>
    <submittedName>
        <fullName evidence="1">Uncharacterized protein</fullName>
    </submittedName>
</protein>
<dbReference type="RefSeq" id="WP_041064931.1">
    <property type="nucleotide sequence ID" value="NZ_JXAL01000024.1"/>
</dbReference>
<accession>A0ABR5A1V0</accession>
<name>A0ABR5A1V0_9BACL</name>
<proteinExistence type="predicted"/>
<organism evidence="1 2">
    <name type="scientific">Cohnella kolymensis</name>
    <dbReference type="NCBI Taxonomy" id="1590652"/>
    <lineage>
        <taxon>Bacteria</taxon>
        <taxon>Bacillati</taxon>
        <taxon>Bacillota</taxon>
        <taxon>Bacilli</taxon>
        <taxon>Bacillales</taxon>
        <taxon>Paenibacillaceae</taxon>
        <taxon>Cohnella</taxon>
    </lineage>
</organism>
<reference evidence="1 2" key="1">
    <citation type="submission" date="2014-12" db="EMBL/GenBank/DDBJ databases">
        <title>Draft genome sequence of Cohnella kolymensis strain B-2846.</title>
        <authorList>
            <person name="Karlyshev A.V."/>
            <person name="Kudryashova E.B."/>
        </authorList>
    </citation>
    <scope>NUCLEOTIDE SEQUENCE [LARGE SCALE GENOMIC DNA]</scope>
    <source>
        <strain evidence="1 2">VKM B-2846</strain>
    </source>
</reference>
<gene>
    <name evidence="1" type="ORF">SD71_15245</name>
</gene>
<keyword evidence="2" id="KW-1185">Reference proteome</keyword>